<protein>
    <recommendedName>
        <fullName evidence="3">F-box domain-containing protein</fullName>
    </recommendedName>
</protein>
<gene>
    <name evidence="1" type="ORF">CPB83DRAFT_907720</name>
</gene>
<dbReference type="OrthoDB" id="2269034at2759"/>
<accession>A0A9P6JNN0</accession>
<organism evidence="1 2">
    <name type="scientific">Crepidotus variabilis</name>
    <dbReference type="NCBI Taxonomy" id="179855"/>
    <lineage>
        <taxon>Eukaryota</taxon>
        <taxon>Fungi</taxon>
        <taxon>Dikarya</taxon>
        <taxon>Basidiomycota</taxon>
        <taxon>Agaricomycotina</taxon>
        <taxon>Agaricomycetes</taxon>
        <taxon>Agaricomycetidae</taxon>
        <taxon>Agaricales</taxon>
        <taxon>Agaricineae</taxon>
        <taxon>Crepidotaceae</taxon>
        <taxon>Crepidotus</taxon>
    </lineage>
</organism>
<evidence type="ECO:0000313" key="2">
    <source>
        <dbReference type="Proteomes" id="UP000807306"/>
    </source>
</evidence>
<name>A0A9P6JNN0_9AGAR</name>
<reference evidence="1" key="1">
    <citation type="submission" date="2020-11" db="EMBL/GenBank/DDBJ databases">
        <authorList>
            <consortium name="DOE Joint Genome Institute"/>
            <person name="Ahrendt S."/>
            <person name="Riley R."/>
            <person name="Andreopoulos W."/>
            <person name="Labutti K."/>
            <person name="Pangilinan J."/>
            <person name="Ruiz-Duenas F.J."/>
            <person name="Barrasa J.M."/>
            <person name="Sanchez-Garcia M."/>
            <person name="Camarero S."/>
            <person name="Miyauchi S."/>
            <person name="Serrano A."/>
            <person name="Linde D."/>
            <person name="Babiker R."/>
            <person name="Drula E."/>
            <person name="Ayuso-Fernandez I."/>
            <person name="Pacheco R."/>
            <person name="Padilla G."/>
            <person name="Ferreira P."/>
            <person name="Barriuso J."/>
            <person name="Kellner H."/>
            <person name="Castanera R."/>
            <person name="Alfaro M."/>
            <person name="Ramirez L."/>
            <person name="Pisabarro A.G."/>
            <person name="Kuo A."/>
            <person name="Tritt A."/>
            <person name="Lipzen A."/>
            <person name="He G."/>
            <person name="Yan M."/>
            <person name="Ng V."/>
            <person name="Cullen D."/>
            <person name="Martin F."/>
            <person name="Rosso M.-N."/>
            <person name="Henrissat B."/>
            <person name="Hibbett D."/>
            <person name="Martinez A.T."/>
            <person name="Grigoriev I.V."/>
        </authorList>
    </citation>
    <scope>NUCLEOTIDE SEQUENCE</scope>
    <source>
        <strain evidence="1">CBS 506.95</strain>
    </source>
</reference>
<sequence length="510" mass="58288">MTLASNNSELLTIYGISKIKHCLSSCAACLLHEDAKAALERALQEERQAREMMNTIHDPINRLPFEIASHVLGCCLPPTLSHEHTSKWLSTHPAQQGEGHSFQFTLGAVCRHWRQVIWSNPVFWCLLGHLKISRKTSLVNVSMVKEWLGRTGNLPLTVYLSCPLMLDEPTIRGSRSYNLVEAVFTVAHRWWSVYISLPTAIVSDIRIVTPQPYLQSLYLRISDRIRGNVSFELCEPSALELVQAYGMPLEKPGIRWEMIKHFHHGGFRKFLPFTLPTLQPIPVTNYSVQHLETTCMSQEIWRALTLPALEELYFESRASFGFGSAAADFMRRSQCPLKRLYIGDTLKNNDIPSFLKLTPSLEELECYCESDPRSTILELLDETLKAPSTCAGEQFLPNLRKLHVNSQRGLVPWPSIASIACQMTTRGDALRRLLKTMVVYVKYRFTNEANFQEEDIDADSLRNILHLIDSGMDIKVHNSNGVDMIEMWIGYYLHKGGDYEWLKSYRREGR</sequence>
<evidence type="ECO:0000313" key="1">
    <source>
        <dbReference type="EMBL" id="KAF9527311.1"/>
    </source>
</evidence>
<proteinExistence type="predicted"/>
<dbReference type="Proteomes" id="UP000807306">
    <property type="component" value="Unassembled WGS sequence"/>
</dbReference>
<comment type="caution">
    <text evidence="1">The sequence shown here is derived from an EMBL/GenBank/DDBJ whole genome shotgun (WGS) entry which is preliminary data.</text>
</comment>
<keyword evidence="2" id="KW-1185">Reference proteome</keyword>
<dbReference type="EMBL" id="MU157862">
    <property type="protein sequence ID" value="KAF9527311.1"/>
    <property type="molecule type" value="Genomic_DNA"/>
</dbReference>
<evidence type="ECO:0008006" key="3">
    <source>
        <dbReference type="Google" id="ProtNLM"/>
    </source>
</evidence>
<dbReference type="AlphaFoldDB" id="A0A9P6JNN0"/>